<protein>
    <submittedName>
        <fullName evidence="1">Uncharacterized protein</fullName>
    </submittedName>
</protein>
<name>A6G494_9BACT</name>
<dbReference type="RefSeq" id="WP_006971543.1">
    <property type="nucleotide sequence ID" value="NZ_ABCS01000021.1"/>
</dbReference>
<feature type="non-terminal residue" evidence="1">
    <location>
        <position position="121"/>
    </location>
</feature>
<dbReference type="AlphaFoldDB" id="A6G494"/>
<dbReference type="EMBL" id="ABCS01000021">
    <property type="protein sequence ID" value="EDM79206.1"/>
    <property type="molecule type" value="Genomic_DNA"/>
</dbReference>
<gene>
    <name evidence="1" type="ORF">PPSIR1_03678</name>
</gene>
<accession>A6G494</accession>
<dbReference type="Proteomes" id="UP000005801">
    <property type="component" value="Unassembled WGS sequence"/>
</dbReference>
<dbReference type="OrthoDB" id="9839054at2"/>
<evidence type="ECO:0000313" key="1">
    <source>
        <dbReference type="EMBL" id="EDM79206.1"/>
    </source>
</evidence>
<organism evidence="1 2">
    <name type="scientific">Plesiocystis pacifica SIR-1</name>
    <dbReference type="NCBI Taxonomy" id="391625"/>
    <lineage>
        <taxon>Bacteria</taxon>
        <taxon>Pseudomonadati</taxon>
        <taxon>Myxococcota</taxon>
        <taxon>Polyangia</taxon>
        <taxon>Nannocystales</taxon>
        <taxon>Nannocystaceae</taxon>
        <taxon>Plesiocystis</taxon>
    </lineage>
</organism>
<proteinExistence type="predicted"/>
<comment type="caution">
    <text evidence="1">The sequence shown here is derived from an EMBL/GenBank/DDBJ whole genome shotgun (WGS) entry which is preliminary data.</text>
</comment>
<reference evidence="1 2" key="1">
    <citation type="submission" date="2007-06" db="EMBL/GenBank/DDBJ databases">
        <authorList>
            <person name="Shimkets L."/>
            <person name="Ferriera S."/>
            <person name="Johnson J."/>
            <person name="Kravitz S."/>
            <person name="Beeson K."/>
            <person name="Sutton G."/>
            <person name="Rogers Y.-H."/>
            <person name="Friedman R."/>
            <person name="Frazier M."/>
            <person name="Venter J.C."/>
        </authorList>
    </citation>
    <scope>NUCLEOTIDE SEQUENCE [LARGE SCALE GENOMIC DNA]</scope>
    <source>
        <strain evidence="1 2">SIR-1</strain>
    </source>
</reference>
<sequence length="121" mass="12995">MEGDIEVWTMVEAPPQAGGGHGPRGTGHIPPPEVVVVREGVDPEQPGAHVQLRPLPPGLRGSLIALFAGAKRDAPRRDRYVLDERSATKEVLAGRRRHALVALDPSGRPVLRVLPGMRGEL</sequence>
<keyword evidence="2" id="KW-1185">Reference proteome</keyword>
<evidence type="ECO:0000313" key="2">
    <source>
        <dbReference type="Proteomes" id="UP000005801"/>
    </source>
</evidence>